<dbReference type="SMART" id="SM00225">
    <property type="entry name" value="BTB"/>
    <property type="match status" value="1"/>
</dbReference>
<feature type="compositionally biased region" description="Polar residues" evidence="3">
    <location>
        <begin position="160"/>
        <end position="171"/>
    </location>
</feature>
<evidence type="ECO:0000313" key="4">
    <source>
        <dbReference type="EnsemblMetazoa" id="PPAI000657-PA"/>
    </source>
</evidence>
<reference evidence="4" key="1">
    <citation type="submission" date="2022-08" db="UniProtKB">
        <authorList>
            <consortium name="EnsemblMetazoa"/>
        </authorList>
    </citation>
    <scope>IDENTIFICATION</scope>
    <source>
        <strain evidence="4">Israel</strain>
    </source>
</reference>
<comment type="subcellular location">
    <subcellularLocation>
        <location evidence="1">Nucleus</location>
    </subcellularLocation>
</comment>
<proteinExistence type="predicted"/>
<dbReference type="Pfam" id="PF00651">
    <property type="entry name" value="BTB"/>
    <property type="match status" value="1"/>
</dbReference>
<dbReference type="InterPro" id="IPR051095">
    <property type="entry name" value="Dros_DevTransReg"/>
</dbReference>
<feature type="compositionally biased region" description="Basic residues" evidence="3">
    <location>
        <begin position="172"/>
        <end position="181"/>
    </location>
</feature>
<evidence type="ECO:0000313" key="5">
    <source>
        <dbReference type="Proteomes" id="UP000092462"/>
    </source>
</evidence>
<dbReference type="GO" id="GO:0005634">
    <property type="term" value="C:nucleus"/>
    <property type="evidence" value="ECO:0007669"/>
    <property type="project" value="UniProtKB-SubCell"/>
</dbReference>
<feature type="region of interest" description="Disordered" evidence="3">
    <location>
        <begin position="159"/>
        <end position="193"/>
    </location>
</feature>
<dbReference type="EMBL" id="AJVK01021153">
    <property type="status" value="NOT_ANNOTATED_CDS"/>
    <property type="molecule type" value="Genomic_DNA"/>
</dbReference>
<protein>
    <submittedName>
        <fullName evidence="4">Uncharacterized protein</fullName>
    </submittedName>
</protein>
<dbReference type="Proteomes" id="UP000092462">
    <property type="component" value="Unassembled WGS sequence"/>
</dbReference>
<dbReference type="CDD" id="cd18315">
    <property type="entry name" value="BTB_POZ_BAB-like"/>
    <property type="match status" value="1"/>
</dbReference>
<evidence type="ECO:0000256" key="2">
    <source>
        <dbReference type="ARBA" id="ARBA00023242"/>
    </source>
</evidence>
<keyword evidence="2" id="KW-0539">Nucleus</keyword>
<organism evidence="4 5">
    <name type="scientific">Phlebotomus papatasi</name>
    <name type="common">Sandfly</name>
    <dbReference type="NCBI Taxonomy" id="29031"/>
    <lineage>
        <taxon>Eukaryota</taxon>
        <taxon>Metazoa</taxon>
        <taxon>Ecdysozoa</taxon>
        <taxon>Arthropoda</taxon>
        <taxon>Hexapoda</taxon>
        <taxon>Insecta</taxon>
        <taxon>Pterygota</taxon>
        <taxon>Neoptera</taxon>
        <taxon>Endopterygota</taxon>
        <taxon>Diptera</taxon>
        <taxon>Nematocera</taxon>
        <taxon>Psychodoidea</taxon>
        <taxon>Psychodidae</taxon>
        <taxon>Phlebotomus</taxon>
        <taxon>Phlebotomus</taxon>
    </lineage>
</organism>
<evidence type="ECO:0000256" key="3">
    <source>
        <dbReference type="SAM" id="MobiDB-lite"/>
    </source>
</evidence>
<dbReference type="SUPFAM" id="SSF54695">
    <property type="entry name" value="POZ domain"/>
    <property type="match status" value="1"/>
</dbReference>
<dbReference type="VEuPathDB" id="VectorBase:PPAI000657"/>
<dbReference type="GO" id="GO:0006357">
    <property type="term" value="P:regulation of transcription by RNA polymerase II"/>
    <property type="evidence" value="ECO:0007669"/>
    <property type="project" value="TreeGrafter"/>
</dbReference>
<dbReference type="InterPro" id="IPR011333">
    <property type="entry name" value="SKP1/BTB/POZ_sf"/>
</dbReference>
<dbReference type="Gene3D" id="3.30.710.10">
    <property type="entry name" value="Potassium Channel Kv1.1, Chain A"/>
    <property type="match status" value="1"/>
</dbReference>
<sequence>MVHAFNALLQTKTLVDVTLVCAETSIRAHKVVLSACSPFFQRVFADTPCKHPVIVLKDFNGWIVQAIIDFMYRGEIRVSKTHVQTLIQAGESLQIRGLADFSVQDSFPILFATTPEDLDMATDTSTILSPASPESVSSRNTAQLDKLLVSPHSFMDTVDNLPNSDGYSTNLPRRKQARPRRRSGDECNPQDLSQKMLAIDPLQQRLSVEKADGEDHCSHPLDSHLPFLCLPPLVLMNPVALAVILESVS</sequence>
<name>A0A1B0CZY5_PHLPP</name>
<dbReference type="PANTHER" id="PTHR23110">
    <property type="entry name" value="BTB DOMAIN TRANSCRIPTION FACTOR"/>
    <property type="match status" value="1"/>
</dbReference>
<evidence type="ECO:0000256" key="1">
    <source>
        <dbReference type="ARBA" id="ARBA00004123"/>
    </source>
</evidence>
<dbReference type="PANTHER" id="PTHR23110:SF101">
    <property type="entry name" value="PROTEIN JIM LOVELL"/>
    <property type="match status" value="1"/>
</dbReference>
<dbReference type="VEuPathDB" id="VectorBase:PPAPM1_010217"/>
<dbReference type="PROSITE" id="PS50097">
    <property type="entry name" value="BTB"/>
    <property type="match status" value="1"/>
</dbReference>
<dbReference type="EnsemblMetazoa" id="PPAI000657-RA">
    <property type="protein sequence ID" value="PPAI000657-PA"/>
    <property type="gene ID" value="PPAI000657"/>
</dbReference>
<accession>A0A1B0CZY5</accession>
<dbReference type="AlphaFoldDB" id="A0A1B0CZY5"/>
<keyword evidence="5" id="KW-1185">Reference proteome</keyword>
<dbReference type="InterPro" id="IPR000210">
    <property type="entry name" value="BTB/POZ_dom"/>
</dbReference>